<reference evidence="1 2" key="1">
    <citation type="submission" date="2019-09" db="EMBL/GenBank/DDBJ databases">
        <title>Genome Sequences of Streptomyces kaniharaensis ATCC 21070.</title>
        <authorList>
            <person name="Zhu W."/>
            <person name="De Crecy-Lagard V."/>
            <person name="Richards N.G."/>
        </authorList>
    </citation>
    <scope>NUCLEOTIDE SEQUENCE [LARGE SCALE GENOMIC DNA]</scope>
    <source>
        <strain evidence="1 2">SF-557</strain>
    </source>
</reference>
<gene>
    <name evidence="1" type="ORF">F7Q99_36745</name>
</gene>
<accession>A0A6N7L1G8</accession>
<evidence type="ECO:0000313" key="1">
    <source>
        <dbReference type="EMBL" id="MQS17590.1"/>
    </source>
</evidence>
<comment type="caution">
    <text evidence="1">The sequence shown here is derived from an EMBL/GenBank/DDBJ whole genome shotgun (WGS) entry which is preliminary data.</text>
</comment>
<dbReference type="RefSeq" id="WP_153470800.1">
    <property type="nucleotide sequence ID" value="NZ_WBOF01000005.1"/>
</dbReference>
<evidence type="ECO:0000313" key="2">
    <source>
        <dbReference type="Proteomes" id="UP000450000"/>
    </source>
</evidence>
<dbReference type="EMBL" id="WBOF01000005">
    <property type="protein sequence ID" value="MQS17590.1"/>
    <property type="molecule type" value="Genomic_DNA"/>
</dbReference>
<name>A0A6N7L1G8_9ACTN</name>
<dbReference type="AlphaFoldDB" id="A0A6N7L1G8"/>
<proteinExistence type="predicted"/>
<dbReference type="Proteomes" id="UP000450000">
    <property type="component" value="Unassembled WGS sequence"/>
</dbReference>
<keyword evidence="2" id="KW-1185">Reference proteome</keyword>
<sequence length="66" mass="7476">MADTPHDLSLTDLDYAATRRDLADYLLHQALIWDAAPHDRLERKVSAADRRALAPVDRALWPPART</sequence>
<protein>
    <submittedName>
        <fullName evidence="1">Uncharacterized protein</fullName>
    </submittedName>
</protein>
<organism evidence="1 2">
    <name type="scientific">Streptomyces kaniharaensis</name>
    <dbReference type="NCBI Taxonomy" id="212423"/>
    <lineage>
        <taxon>Bacteria</taxon>
        <taxon>Bacillati</taxon>
        <taxon>Actinomycetota</taxon>
        <taxon>Actinomycetes</taxon>
        <taxon>Kitasatosporales</taxon>
        <taxon>Streptomycetaceae</taxon>
        <taxon>Streptomyces</taxon>
    </lineage>
</organism>